<dbReference type="RefSeq" id="WP_160935986.1">
    <property type="nucleotide sequence ID" value="NZ_SNVJ01000004.1"/>
</dbReference>
<dbReference type="GO" id="GO:0005737">
    <property type="term" value="C:cytoplasm"/>
    <property type="evidence" value="ECO:0007669"/>
    <property type="project" value="TreeGrafter"/>
</dbReference>
<reference evidence="2 3" key="1">
    <citation type="submission" date="2019-03" db="EMBL/GenBank/DDBJ databases">
        <title>Roseomonas sp. a novel Roseomonas species isolated from Sea whip Gorgonian.</title>
        <authorList>
            <person name="Li F."/>
            <person name="Pan X."/>
            <person name="Huang S."/>
            <person name="Li Z."/>
            <person name="Meng B."/>
        </authorList>
    </citation>
    <scope>NUCLEOTIDE SEQUENCE [LARGE SCALE GENOMIC DNA]</scope>
    <source>
        <strain evidence="2 3">M0104</strain>
    </source>
</reference>
<dbReference type="PANTHER" id="PTHR11215">
    <property type="entry name" value="METAL DEPENDENT HYDROLASE - RELATED"/>
    <property type="match status" value="1"/>
</dbReference>
<evidence type="ECO:0000313" key="2">
    <source>
        <dbReference type="EMBL" id="MXP62857.1"/>
    </source>
</evidence>
<gene>
    <name evidence="2" type="ORF">E0493_05770</name>
</gene>
<evidence type="ECO:0000313" key="3">
    <source>
        <dbReference type="Proteomes" id="UP000460715"/>
    </source>
</evidence>
<organism evidence="2 3">
    <name type="scientific">Teichococcus coralli</name>
    <dbReference type="NCBI Taxonomy" id="2545983"/>
    <lineage>
        <taxon>Bacteria</taxon>
        <taxon>Pseudomonadati</taxon>
        <taxon>Pseudomonadota</taxon>
        <taxon>Alphaproteobacteria</taxon>
        <taxon>Acetobacterales</taxon>
        <taxon>Roseomonadaceae</taxon>
        <taxon>Roseomonas</taxon>
    </lineage>
</organism>
<keyword evidence="3" id="KW-1185">Reference proteome</keyword>
<accession>A0A845BBX0</accession>
<dbReference type="Proteomes" id="UP000460715">
    <property type="component" value="Unassembled WGS sequence"/>
</dbReference>
<dbReference type="PANTHER" id="PTHR11215:SF1">
    <property type="entry name" value="MYG1 EXONUCLEASE"/>
    <property type="match status" value="1"/>
</dbReference>
<proteinExistence type="inferred from homology"/>
<name>A0A845BBX0_9PROT</name>
<dbReference type="Pfam" id="PF03690">
    <property type="entry name" value="MYG1_exonuc"/>
    <property type="match status" value="1"/>
</dbReference>
<sequence>MTPAPAPVLATHSGSFHCDDALAYAVLRLALGLGRAGEDHRLVRTRDPAVIAAAAIAFDVGGIHDPATGRFDHHQRGAPQRPDGLPFSAAGLVWQQHGEAAARALLAPLGAAGMAAAVAAEIDATVIRKVDAIDNGIGPREGVLGLAGLVADFNPSWDSPALGDAAAEDAAFLEASALAEGVLRRRAAAIRARLAAEAVVVAAQAMAEDPRLLVLDAKLPWQEPVFRHGWPVLYAIYPVPNGNWMVEAMPPERGSFAQRLPLPEPWAGLQGETLEAACGIPGAVFVHARRFIGSARTREAALAMARAAMAARHG</sequence>
<comment type="similarity">
    <text evidence="1">Belongs to the MYG1 family.</text>
</comment>
<dbReference type="OrthoDB" id="183622at2"/>
<dbReference type="InterPro" id="IPR003226">
    <property type="entry name" value="MYG1_exonuclease"/>
</dbReference>
<protein>
    <submittedName>
        <fullName evidence="2">MYG1 family protein</fullName>
    </submittedName>
</protein>
<dbReference type="AlphaFoldDB" id="A0A845BBX0"/>
<comment type="caution">
    <text evidence="2">The sequence shown here is derived from an EMBL/GenBank/DDBJ whole genome shotgun (WGS) entry which is preliminary data.</text>
</comment>
<dbReference type="EMBL" id="SNVJ01000004">
    <property type="protein sequence ID" value="MXP62857.1"/>
    <property type="molecule type" value="Genomic_DNA"/>
</dbReference>
<evidence type="ECO:0000256" key="1">
    <source>
        <dbReference type="ARBA" id="ARBA00010105"/>
    </source>
</evidence>